<dbReference type="OrthoDB" id="36839at2759"/>
<protein>
    <submittedName>
        <fullName evidence="3">Uncharacterized protein</fullName>
    </submittedName>
</protein>
<keyword evidence="2" id="KW-1133">Transmembrane helix</keyword>
<feature type="region of interest" description="Disordered" evidence="1">
    <location>
        <begin position="1"/>
        <end position="42"/>
    </location>
</feature>
<keyword evidence="2" id="KW-0472">Membrane</keyword>
<keyword evidence="4" id="KW-1185">Reference proteome</keyword>
<organism evidence="3 4">
    <name type="scientific">Thalassiosira oceanica</name>
    <name type="common">Marine diatom</name>
    <dbReference type="NCBI Taxonomy" id="159749"/>
    <lineage>
        <taxon>Eukaryota</taxon>
        <taxon>Sar</taxon>
        <taxon>Stramenopiles</taxon>
        <taxon>Ochrophyta</taxon>
        <taxon>Bacillariophyta</taxon>
        <taxon>Coscinodiscophyceae</taxon>
        <taxon>Thalassiosirophycidae</taxon>
        <taxon>Thalassiosirales</taxon>
        <taxon>Thalassiosiraceae</taxon>
        <taxon>Thalassiosira</taxon>
    </lineage>
</organism>
<feature type="transmembrane region" description="Helical" evidence="2">
    <location>
        <begin position="148"/>
        <end position="169"/>
    </location>
</feature>
<gene>
    <name evidence="3" type="ORF">THAOC_37195</name>
</gene>
<dbReference type="AlphaFoldDB" id="K0QYN9"/>
<dbReference type="EMBL" id="AGNL01049922">
    <property type="protein sequence ID" value="EJK44278.1"/>
    <property type="molecule type" value="Genomic_DNA"/>
</dbReference>
<dbReference type="Proteomes" id="UP000266841">
    <property type="component" value="Unassembled WGS sequence"/>
</dbReference>
<evidence type="ECO:0000256" key="2">
    <source>
        <dbReference type="SAM" id="Phobius"/>
    </source>
</evidence>
<proteinExistence type="predicted"/>
<dbReference type="eggNOG" id="ENOG502S417">
    <property type="taxonomic scope" value="Eukaryota"/>
</dbReference>
<sequence>MTTSGRSTANVAVPSKQSAKLSPWGVSHPTTALAPPRGGATGSKLDRFGPTVDVILSKLFPAGFAWQLASSITKADPSSASFALTTGLGEATGVLGGHILYSIIQGAMTKTSVDMDSTIQTAALLATGTICSGCSWQPVVNALQSMDLPFYAVFAGTWIACTFAFNFGLRVARNLYSASMDAVEEPTFDNGKSDFHLSLTIGAATAFFVATDSAYKPAENFLLNVVGISDTDSVIKACLLAGLSTALGFGVAQTLFNILFPVGKCWID</sequence>
<accession>K0QYN9</accession>
<name>K0QYN9_THAOC</name>
<reference evidence="3 4" key="1">
    <citation type="journal article" date="2012" name="Genome Biol.">
        <title>Genome and low-iron response of an oceanic diatom adapted to chronic iron limitation.</title>
        <authorList>
            <person name="Lommer M."/>
            <person name="Specht M."/>
            <person name="Roy A.S."/>
            <person name="Kraemer L."/>
            <person name="Andreson R."/>
            <person name="Gutowska M.A."/>
            <person name="Wolf J."/>
            <person name="Bergner S.V."/>
            <person name="Schilhabel M.B."/>
            <person name="Klostermeier U.C."/>
            <person name="Beiko R.G."/>
            <person name="Rosenstiel P."/>
            <person name="Hippler M."/>
            <person name="Laroche J."/>
        </authorList>
    </citation>
    <scope>NUCLEOTIDE SEQUENCE [LARGE SCALE GENOMIC DNA]</scope>
    <source>
        <strain evidence="3 4">CCMP1005</strain>
    </source>
</reference>
<evidence type="ECO:0000256" key="1">
    <source>
        <dbReference type="SAM" id="MobiDB-lite"/>
    </source>
</evidence>
<keyword evidence="2" id="KW-0812">Transmembrane</keyword>
<evidence type="ECO:0000313" key="3">
    <source>
        <dbReference type="EMBL" id="EJK44278.1"/>
    </source>
</evidence>
<evidence type="ECO:0000313" key="4">
    <source>
        <dbReference type="Proteomes" id="UP000266841"/>
    </source>
</evidence>
<feature type="compositionally biased region" description="Polar residues" evidence="1">
    <location>
        <begin position="1"/>
        <end position="20"/>
    </location>
</feature>
<comment type="caution">
    <text evidence="3">The sequence shown here is derived from an EMBL/GenBank/DDBJ whole genome shotgun (WGS) entry which is preliminary data.</text>
</comment>